<evidence type="ECO:0000256" key="2">
    <source>
        <dbReference type="ARBA" id="ARBA00008770"/>
    </source>
</evidence>
<dbReference type="Gene3D" id="3.30.70.1020">
    <property type="entry name" value="Trehalose-6-phosphate phosphatase related protein, domain 2"/>
    <property type="match status" value="1"/>
</dbReference>
<name>A0A317MZP3_9GAMM</name>
<evidence type="ECO:0000256" key="1">
    <source>
        <dbReference type="ARBA" id="ARBA00005199"/>
    </source>
</evidence>
<dbReference type="Proteomes" id="UP000246569">
    <property type="component" value="Unassembled WGS sequence"/>
</dbReference>
<dbReference type="Pfam" id="PF02358">
    <property type="entry name" value="Trehalose_PPase"/>
    <property type="match status" value="1"/>
</dbReference>
<dbReference type="NCBIfam" id="TIGR01484">
    <property type="entry name" value="HAD-SF-IIB"/>
    <property type="match status" value="1"/>
</dbReference>
<organism evidence="5 6">
    <name type="scientific">Plasticicumulans acidivorans</name>
    <dbReference type="NCBI Taxonomy" id="886464"/>
    <lineage>
        <taxon>Bacteria</taxon>
        <taxon>Pseudomonadati</taxon>
        <taxon>Pseudomonadota</taxon>
        <taxon>Gammaproteobacteria</taxon>
        <taxon>Candidatus Competibacteraceae</taxon>
        <taxon>Plasticicumulans</taxon>
    </lineage>
</organism>
<dbReference type="OrthoDB" id="9816160at2"/>
<comment type="cofactor">
    <cofactor evidence="4">
        <name>Mg(2+)</name>
        <dbReference type="ChEBI" id="CHEBI:18420"/>
    </cofactor>
</comment>
<evidence type="ECO:0000256" key="3">
    <source>
        <dbReference type="ARBA" id="ARBA00022801"/>
    </source>
</evidence>
<protein>
    <recommendedName>
        <fullName evidence="4">Trehalose 6-phosphate phosphatase</fullName>
        <ecNumber evidence="4">3.1.3.12</ecNumber>
    </recommendedName>
</protein>
<comment type="function">
    <text evidence="4">Removes the phosphate from trehalose 6-phosphate to produce free trehalose.</text>
</comment>
<dbReference type="GO" id="GO:0005992">
    <property type="term" value="P:trehalose biosynthetic process"/>
    <property type="evidence" value="ECO:0007669"/>
    <property type="project" value="UniProtKB-UniPathway"/>
</dbReference>
<proteinExistence type="inferred from homology"/>
<sequence length="247" mass="26468">MPQPDSASMAVFLDFDGTLVDIAARPEAVQPASRLPGLLAQASHSLGGALAIVSGRPLAQIDAFLAPLQLPAAGLHGLEMRWADGRQFRDEQAAAPLAAVRGELAEFIDHHPDVHLEDKQLSIALHYRAAPQREAACRHLIDRLVADSAGQLTRLDGKCVCELRPSGHDKGHMVAAFLQHPPFHGRQPVFIGDDITDEFGFRMAQALGGFGIRVGGMSPATAARYQLPDVAAVLDWLHLLATAPPQD</sequence>
<comment type="catalytic activity">
    <reaction evidence="4">
        <text>alpha,alpha-trehalose 6-phosphate + H2O = alpha,alpha-trehalose + phosphate</text>
        <dbReference type="Rhea" id="RHEA:23420"/>
        <dbReference type="ChEBI" id="CHEBI:15377"/>
        <dbReference type="ChEBI" id="CHEBI:16551"/>
        <dbReference type="ChEBI" id="CHEBI:43474"/>
        <dbReference type="ChEBI" id="CHEBI:58429"/>
        <dbReference type="EC" id="3.1.3.12"/>
    </reaction>
</comment>
<keyword evidence="4" id="KW-0479">Metal-binding</keyword>
<dbReference type="Gene3D" id="3.40.50.1000">
    <property type="entry name" value="HAD superfamily/HAD-like"/>
    <property type="match status" value="1"/>
</dbReference>
<dbReference type="RefSeq" id="WP_110016647.1">
    <property type="nucleotide sequence ID" value="NZ_QGTJ01000001.1"/>
</dbReference>
<evidence type="ECO:0000256" key="4">
    <source>
        <dbReference type="RuleBase" id="RU361117"/>
    </source>
</evidence>
<keyword evidence="3 4" id="KW-0378">Hydrolase</keyword>
<dbReference type="UniPathway" id="UPA00299"/>
<dbReference type="InterPro" id="IPR044651">
    <property type="entry name" value="OTSB-like"/>
</dbReference>
<keyword evidence="4" id="KW-0460">Magnesium</keyword>
<comment type="pathway">
    <text evidence="1 4">Glycan biosynthesis; trehalose biosynthesis.</text>
</comment>
<comment type="caution">
    <text evidence="5">The sequence shown here is derived from an EMBL/GenBank/DDBJ whole genome shotgun (WGS) entry which is preliminary data.</text>
</comment>
<dbReference type="NCBIfam" id="TIGR00685">
    <property type="entry name" value="T6PP"/>
    <property type="match status" value="1"/>
</dbReference>
<evidence type="ECO:0000313" key="5">
    <source>
        <dbReference type="EMBL" id="PWV65646.1"/>
    </source>
</evidence>
<keyword evidence="6" id="KW-1185">Reference proteome</keyword>
<dbReference type="SUPFAM" id="SSF56784">
    <property type="entry name" value="HAD-like"/>
    <property type="match status" value="1"/>
</dbReference>
<dbReference type="InterPro" id="IPR006379">
    <property type="entry name" value="HAD-SF_hydro_IIB"/>
</dbReference>
<dbReference type="InterPro" id="IPR003337">
    <property type="entry name" value="Trehalose_PPase"/>
</dbReference>
<evidence type="ECO:0000313" key="6">
    <source>
        <dbReference type="Proteomes" id="UP000246569"/>
    </source>
</evidence>
<comment type="similarity">
    <text evidence="2 4">Belongs to the trehalose phosphatase family.</text>
</comment>
<dbReference type="GO" id="GO:0000287">
    <property type="term" value="F:magnesium ion binding"/>
    <property type="evidence" value="ECO:0007669"/>
    <property type="project" value="UniProtKB-ARBA"/>
</dbReference>
<accession>A0A317MZP3</accession>
<reference evidence="5 6" key="1">
    <citation type="submission" date="2018-05" db="EMBL/GenBank/DDBJ databases">
        <title>Genomic Encyclopedia of Type Strains, Phase IV (KMG-IV): sequencing the most valuable type-strain genomes for metagenomic binning, comparative biology and taxonomic classification.</title>
        <authorList>
            <person name="Goeker M."/>
        </authorList>
    </citation>
    <scope>NUCLEOTIDE SEQUENCE [LARGE SCALE GENOMIC DNA]</scope>
    <source>
        <strain evidence="5 6">DSM 23606</strain>
    </source>
</reference>
<dbReference type="AlphaFoldDB" id="A0A317MZP3"/>
<dbReference type="InterPro" id="IPR036412">
    <property type="entry name" value="HAD-like_sf"/>
</dbReference>
<gene>
    <name evidence="5" type="ORF">C7443_101130</name>
</gene>
<dbReference type="CDD" id="cd01627">
    <property type="entry name" value="HAD_TPP"/>
    <property type="match status" value="1"/>
</dbReference>
<dbReference type="GO" id="GO:0004805">
    <property type="term" value="F:trehalose-phosphatase activity"/>
    <property type="evidence" value="ECO:0007669"/>
    <property type="project" value="UniProtKB-EC"/>
</dbReference>
<dbReference type="EMBL" id="QGTJ01000001">
    <property type="protein sequence ID" value="PWV65646.1"/>
    <property type="molecule type" value="Genomic_DNA"/>
</dbReference>
<dbReference type="PANTHER" id="PTHR43768">
    <property type="entry name" value="TREHALOSE 6-PHOSPHATE PHOSPHATASE"/>
    <property type="match status" value="1"/>
</dbReference>
<dbReference type="EC" id="3.1.3.12" evidence="4"/>
<dbReference type="InterPro" id="IPR023214">
    <property type="entry name" value="HAD_sf"/>
</dbReference>
<dbReference type="PANTHER" id="PTHR43768:SF3">
    <property type="entry name" value="TREHALOSE 6-PHOSPHATE PHOSPHATASE"/>
    <property type="match status" value="1"/>
</dbReference>